<dbReference type="SUPFAM" id="SSF51556">
    <property type="entry name" value="Metallo-dependent hydrolases"/>
    <property type="match status" value="1"/>
</dbReference>
<dbReference type="Gene3D" id="2.30.40.10">
    <property type="entry name" value="Urease, subunit C, domain 1"/>
    <property type="match status" value="1"/>
</dbReference>
<dbReference type="InterPro" id="IPR057744">
    <property type="entry name" value="OTAase-like"/>
</dbReference>
<dbReference type="InterPro" id="IPR051781">
    <property type="entry name" value="Metallo-dep_Hydrolase"/>
</dbReference>
<dbReference type="PANTHER" id="PTHR43135">
    <property type="entry name" value="ALPHA-D-RIBOSE 1-METHYLPHOSPHONATE 5-TRIPHOSPHATE DIPHOSPHATASE"/>
    <property type="match status" value="1"/>
</dbReference>
<organism evidence="2">
    <name type="scientific">marine metagenome</name>
    <dbReference type="NCBI Taxonomy" id="408172"/>
    <lineage>
        <taxon>unclassified sequences</taxon>
        <taxon>metagenomes</taxon>
        <taxon>ecological metagenomes</taxon>
    </lineage>
</organism>
<dbReference type="InterPro" id="IPR006680">
    <property type="entry name" value="Amidohydro-rel"/>
</dbReference>
<reference evidence="2" key="1">
    <citation type="submission" date="2018-05" db="EMBL/GenBank/DDBJ databases">
        <authorList>
            <person name="Lanie J.A."/>
            <person name="Ng W.-L."/>
            <person name="Kazmierczak K.M."/>
            <person name="Andrzejewski T.M."/>
            <person name="Davidsen T.M."/>
            <person name="Wayne K.J."/>
            <person name="Tettelin H."/>
            <person name="Glass J.I."/>
            <person name="Rusch D."/>
            <person name="Podicherti R."/>
            <person name="Tsui H.-C.T."/>
            <person name="Winkler M.E."/>
        </authorList>
    </citation>
    <scope>NUCLEOTIDE SEQUENCE</scope>
</reference>
<protein>
    <recommendedName>
        <fullName evidence="1">Amidohydrolase-related domain-containing protein</fullName>
    </recommendedName>
</protein>
<sequence length="448" mass="48928">MGAKMEEKTLIENGNVIDGTGSNIKKESILIEKSNILATGREADELGSGNDVRKVDASGKTVMPGLIDSHCHITFDEPSSNDELFFHRREGLAAIVAAWNVRKVLLAGVTGFLDADSLYETGIDLRDAINSGYVEGPRMSTGGNALLTSVGGTAGRLIPDDGLRGYAKVVHNNDEISEEVRKQIKHGVDWIKVHVTGLVPNQKEVGEISVWSYEELKLVCDIAHDLGVQVVGHCRNAKSVTDSVRAGMDMILHATYMDDEAIDLVCSNKTPLVPTFTFQANLADYGEAVGASKEYREIFRKEIEDNCEILQKVHKSGVPLLCGTESGFSLTPYGEWHYRELEVFANDIGMTNLETIVCATKNGAMALQKEGEVGTLEKDMLADILVVDGDPLEDITVLGDKSKLEYIFLGGKEIDQTIQPSQVNPVSGWRLSPYSNNILTQEVSKEKI</sequence>
<dbReference type="InterPro" id="IPR032466">
    <property type="entry name" value="Metal_Hydrolase"/>
</dbReference>
<dbReference type="AlphaFoldDB" id="A0A381RFU3"/>
<dbReference type="CDD" id="cd01299">
    <property type="entry name" value="Met_dep_hydrolase_A"/>
    <property type="match status" value="1"/>
</dbReference>
<gene>
    <name evidence="2" type="ORF">METZ01_LOCUS41591</name>
</gene>
<dbReference type="Gene3D" id="3.20.20.140">
    <property type="entry name" value="Metal-dependent hydrolases"/>
    <property type="match status" value="1"/>
</dbReference>
<dbReference type="GO" id="GO:0016810">
    <property type="term" value="F:hydrolase activity, acting on carbon-nitrogen (but not peptide) bonds"/>
    <property type="evidence" value="ECO:0007669"/>
    <property type="project" value="InterPro"/>
</dbReference>
<dbReference type="PANTHER" id="PTHR43135:SF3">
    <property type="entry name" value="ALPHA-D-RIBOSE 1-METHYLPHOSPHONATE 5-TRIPHOSPHATE DIPHOSPHATASE"/>
    <property type="match status" value="1"/>
</dbReference>
<evidence type="ECO:0000313" key="2">
    <source>
        <dbReference type="EMBL" id="SUZ88737.1"/>
    </source>
</evidence>
<accession>A0A381RFU3</accession>
<evidence type="ECO:0000259" key="1">
    <source>
        <dbReference type="Pfam" id="PF01979"/>
    </source>
</evidence>
<feature type="domain" description="Amidohydrolase-related" evidence="1">
    <location>
        <begin position="61"/>
        <end position="413"/>
    </location>
</feature>
<name>A0A381RFU3_9ZZZZ</name>
<proteinExistence type="predicted"/>
<dbReference type="EMBL" id="UINC01001784">
    <property type="protein sequence ID" value="SUZ88737.1"/>
    <property type="molecule type" value="Genomic_DNA"/>
</dbReference>
<dbReference type="SUPFAM" id="SSF51338">
    <property type="entry name" value="Composite domain of metallo-dependent hydrolases"/>
    <property type="match status" value="1"/>
</dbReference>
<dbReference type="InterPro" id="IPR011059">
    <property type="entry name" value="Metal-dep_hydrolase_composite"/>
</dbReference>
<dbReference type="Pfam" id="PF01979">
    <property type="entry name" value="Amidohydro_1"/>
    <property type="match status" value="1"/>
</dbReference>